<comment type="caution">
    <text evidence="1">The sequence shown here is derived from an EMBL/GenBank/DDBJ whole genome shotgun (WGS) entry which is preliminary data.</text>
</comment>
<dbReference type="EMBL" id="WTPW01000179">
    <property type="protein sequence ID" value="KAF0538636.1"/>
    <property type="molecule type" value="Genomic_DNA"/>
</dbReference>
<organism evidence="1 2">
    <name type="scientific">Gigaspora margarita</name>
    <dbReference type="NCBI Taxonomy" id="4874"/>
    <lineage>
        <taxon>Eukaryota</taxon>
        <taxon>Fungi</taxon>
        <taxon>Fungi incertae sedis</taxon>
        <taxon>Mucoromycota</taxon>
        <taxon>Glomeromycotina</taxon>
        <taxon>Glomeromycetes</taxon>
        <taxon>Diversisporales</taxon>
        <taxon>Gigasporaceae</taxon>
        <taxon>Gigaspora</taxon>
    </lineage>
</organism>
<sequence>MVLVTKYKLSNSARNAIISFFNKHSKHSTSPLPKNIRQEKEFMNNIKSNLSYKKTKVLDLDNTEMVKRLFIKSKIMECGEKTAQNSLPIGSKLLSIILYSDATNCDTLVNRDNLANTTRFKHNLVLRNHKNMQNCLDKSEEKSVYIESIPNYFWNFNDMNIYEATVINRMHHLDLGLFKHQINFTCSYDICSGQLDIDEFIQNKLLKLYKDWNNMYLLSQYKEFTDNDLKDFEVPKLYSWIYHTTDLIKKYGCLNGFSTETYKSLYKDFVKTLYYLSNKQNIEDQIMKMIQRQAIASKLLSRKPKNSKTINPFKFTNLI</sequence>
<name>A0A8H4ER63_GIGMA</name>
<protein>
    <submittedName>
        <fullName evidence="1">Zn-finger domain-containing protein</fullName>
    </submittedName>
</protein>
<dbReference type="AlphaFoldDB" id="A0A8H4ER63"/>
<evidence type="ECO:0000313" key="2">
    <source>
        <dbReference type="Proteomes" id="UP000439903"/>
    </source>
</evidence>
<dbReference type="Proteomes" id="UP000439903">
    <property type="component" value="Unassembled WGS sequence"/>
</dbReference>
<accession>A0A8H4ER63</accession>
<keyword evidence="2" id="KW-1185">Reference proteome</keyword>
<gene>
    <name evidence="1" type="ORF">F8M41_007670</name>
</gene>
<reference evidence="1 2" key="1">
    <citation type="journal article" date="2019" name="Environ. Microbiol.">
        <title>At the nexus of three kingdoms: the genome of the mycorrhizal fungus Gigaspora margarita provides insights into plant, endobacterial and fungal interactions.</title>
        <authorList>
            <person name="Venice F."/>
            <person name="Ghignone S."/>
            <person name="Salvioli di Fossalunga A."/>
            <person name="Amselem J."/>
            <person name="Novero M."/>
            <person name="Xianan X."/>
            <person name="Sedzielewska Toro K."/>
            <person name="Morin E."/>
            <person name="Lipzen A."/>
            <person name="Grigoriev I.V."/>
            <person name="Henrissat B."/>
            <person name="Martin F.M."/>
            <person name="Bonfante P."/>
        </authorList>
    </citation>
    <scope>NUCLEOTIDE SEQUENCE [LARGE SCALE GENOMIC DNA]</scope>
    <source>
        <strain evidence="1 2">BEG34</strain>
    </source>
</reference>
<proteinExistence type="predicted"/>
<evidence type="ECO:0000313" key="1">
    <source>
        <dbReference type="EMBL" id="KAF0538636.1"/>
    </source>
</evidence>